<dbReference type="AlphaFoldDB" id="A0A238FDG5"/>
<keyword evidence="2" id="KW-0732">Signal</keyword>
<dbReference type="SMART" id="SM00710">
    <property type="entry name" value="PbH1"/>
    <property type="match status" value="6"/>
</dbReference>
<reference evidence="4" key="1">
    <citation type="submission" date="2016-09" db="EMBL/GenBank/DDBJ databases">
        <authorList>
            <person name="Jeantristanb JTB J.-T."/>
            <person name="Ricardo R."/>
        </authorList>
    </citation>
    <scope>NUCLEOTIDE SEQUENCE [LARGE SCALE GENOMIC DNA]</scope>
</reference>
<dbReference type="Gene3D" id="2.160.20.10">
    <property type="entry name" value="Single-stranded right-handed beta-helix, Pectin lyase-like"/>
    <property type="match status" value="1"/>
</dbReference>
<feature type="chain" id="PRO_5011969139" evidence="2">
    <location>
        <begin position="41"/>
        <end position="658"/>
    </location>
</feature>
<feature type="compositionally biased region" description="Basic and acidic residues" evidence="1">
    <location>
        <begin position="617"/>
        <end position="627"/>
    </location>
</feature>
<keyword evidence="4" id="KW-1185">Reference proteome</keyword>
<dbReference type="InterPro" id="IPR012334">
    <property type="entry name" value="Pectin_lyas_fold"/>
</dbReference>
<evidence type="ECO:0000313" key="4">
    <source>
        <dbReference type="Proteomes" id="UP000198372"/>
    </source>
</evidence>
<protein>
    <submittedName>
        <fullName evidence="3">BQ2448_3581 protein</fullName>
    </submittedName>
</protein>
<sequence length="658" mass="69797">MPSATMTTERQGNRRRASRVLTAALVATILLAAPLPGVEAFPTWRGVSVRRGSILFRPAPRSIPETNFSPSRTYQDDEDRLIQSTSDSMAAAGMASHIATKAGTDEPSEKIRNHALDQAVNLDTILSGNFSNITVVDGSEMNTTTKISRTPICLGSWATDVDINKLFFYGGANTTVTLCPRATINLTNTIFFTAAGQVLTTAGNPIDDARATLVVTGAQQSCAIYGACDQCSNIVISNIQVSGQRNVLGYIQTGLALLELGGMTNGQIVRNIKASEPRGWSVLHGIEGTNLVCSNMLIENNQIGPSGNAPNTGLQFRRRADATIPPGQWADGISLACKGSIVRNNVITDATDGGIVVFGAPGSLITGNTIQSITRRALGGINSVDYAPFAGDYTGTVIENNNLITNGQMMKVGLAIGAMVSSFPCVQMWEDTAANLAPISLSTQVWGSDNRTASRTHAGTFRYNTFTSLNNGYFGYSITVAGHENATVLGNNVLLSRFGGSPSPACIPNPMIPTPQALVRDSWTTPGSTLQAGFNDVPLVFLICSQPGAIQPLSASVNNLGAALVRLVDSTPTETEPVAVDILVEKRGGQVWRGGKGFAGVAKEPSTKTLNATSKRKREEGEKERSLAEVPQAKVTPVVPRIGFENPFGLLERAKRER</sequence>
<evidence type="ECO:0000256" key="2">
    <source>
        <dbReference type="SAM" id="SignalP"/>
    </source>
</evidence>
<organism evidence="3 4">
    <name type="scientific">Microbotryum intermedium</name>
    <dbReference type="NCBI Taxonomy" id="269621"/>
    <lineage>
        <taxon>Eukaryota</taxon>
        <taxon>Fungi</taxon>
        <taxon>Dikarya</taxon>
        <taxon>Basidiomycota</taxon>
        <taxon>Pucciniomycotina</taxon>
        <taxon>Microbotryomycetes</taxon>
        <taxon>Microbotryales</taxon>
        <taxon>Microbotryaceae</taxon>
        <taxon>Microbotryum</taxon>
    </lineage>
</organism>
<gene>
    <name evidence="3" type="ORF">BQ2448_3581</name>
</gene>
<feature type="region of interest" description="Disordered" evidence="1">
    <location>
        <begin position="605"/>
        <end position="632"/>
    </location>
</feature>
<evidence type="ECO:0000313" key="3">
    <source>
        <dbReference type="EMBL" id="SCV70819.1"/>
    </source>
</evidence>
<name>A0A238FDG5_9BASI</name>
<dbReference type="InterPro" id="IPR006626">
    <property type="entry name" value="PbH1"/>
</dbReference>
<dbReference type="InterPro" id="IPR011050">
    <property type="entry name" value="Pectin_lyase_fold/virulence"/>
</dbReference>
<dbReference type="SUPFAM" id="SSF51126">
    <property type="entry name" value="Pectin lyase-like"/>
    <property type="match status" value="1"/>
</dbReference>
<feature type="signal peptide" evidence="2">
    <location>
        <begin position="1"/>
        <end position="40"/>
    </location>
</feature>
<dbReference type="STRING" id="269621.A0A238FDG5"/>
<proteinExistence type="predicted"/>
<accession>A0A238FDG5</accession>
<dbReference type="Proteomes" id="UP000198372">
    <property type="component" value="Unassembled WGS sequence"/>
</dbReference>
<evidence type="ECO:0000256" key="1">
    <source>
        <dbReference type="SAM" id="MobiDB-lite"/>
    </source>
</evidence>
<dbReference type="OrthoDB" id="2587928at2759"/>
<dbReference type="EMBL" id="FMSP01000006">
    <property type="protein sequence ID" value="SCV70819.1"/>
    <property type="molecule type" value="Genomic_DNA"/>
</dbReference>